<accession>A0A2I0K5W0</accession>
<proteinExistence type="predicted"/>
<organism evidence="1 2">
    <name type="scientific">Punica granatum</name>
    <name type="common">Pomegranate</name>
    <dbReference type="NCBI Taxonomy" id="22663"/>
    <lineage>
        <taxon>Eukaryota</taxon>
        <taxon>Viridiplantae</taxon>
        <taxon>Streptophyta</taxon>
        <taxon>Embryophyta</taxon>
        <taxon>Tracheophyta</taxon>
        <taxon>Spermatophyta</taxon>
        <taxon>Magnoliopsida</taxon>
        <taxon>eudicotyledons</taxon>
        <taxon>Gunneridae</taxon>
        <taxon>Pentapetalae</taxon>
        <taxon>rosids</taxon>
        <taxon>malvids</taxon>
        <taxon>Myrtales</taxon>
        <taxon>Lythraceae</taxon>
        <taxon>Punica</taxon>
    </lineage>
</organism>
<dbReference type="AlphaFoldDB" id="A0A2I0K5W0"/>
<dbReference type="EMBL" id="PGOL01000865">
    <property type="protein sequence ID" value="PKI63929.1"/>
    <property type="molecule type" value="Genomic_DNA"/>
</dbReference>
<comment type="caution">
    <text evidence="1">The sequence shown here is derived from an EMBL/GenBank/DDBJ whole genome shotgun (WGS) entry which is preliminary data.</text>
</comment>
<gene>
    <name evidence="1" type="ORF">CRG98_015710</name>
</gene>
<dbReference type="Proteomes" id="UP000233551">
    <property type="component" value="Unassembled WGS sequence"/>
</dbReference>
<protein>
    <submittedName>
        <fullName evidence="1">Uncharacterized protein</fullName>
    </submittedName>
</protein>
<keyword evidence="2" id="KW-1185">Reference proteome</keyword>
<sequence length="186" mass="20718">MLAEWIHGLLSSRLKVFTMSRTWKVTLNEQGPTSTKRSISPFTSLLEPSKARTVVLLGLMWFMSTFICLRVETRHMLRAKPLSIITWLIINSLHLQTICSARECPYPSEGSSSSESEMLLEKIELTVSSIQYGAVSLGISAAIRTFRSASLWGSELRRRASSEIRAGDLSLCSTIAFRTIKGSTLC</sequence>
<name>A0A2I0K5W0_PUNGR</name>
<reference evidence="1 2" key="1">
    <citation type="submission" date="2017-11" db="EMBL/GenBank/DDBJ databases">
        <title>De-novo sequencing of pomegranate (Punica granatum L.) genome.</title>
        <authorList>
            <person name="Akparov Z."/>
            <person name="Amiraslanov A."/>
            <person name="Hajiyeva S."/>
            <person name="Abbasov M."/>
            <person name="Kaur K."/>
            <person name="Hamwieh A."/>
            <person name="Solovyev V."/>
            <person name="Salamov A."/>
            <person name="Braich B."/>
            <person name="Kosarev P."/>
            <person name="Mahmoud A."/>
            <person name="Hajiyev E."/>
            <person name="Babayeva S."/>
            <person name="Izzatullayeva V."/>
            <person name="Mammadov A."/>
            <person name="Mammadov A."/>
            <person name="Sharifova S."/>
            <person name="Ojaghi J."/>
            <person name="Eynullazada K."/>
            <person name="Bayramov B."/>
            <person name="Abdulazimova A."/>
            <person name="Shahmuradov I."/>
        </authorList>
    </citation>
    <scope>NUCLEOTIDE SEQUENCE [LARGE SCALE GENOMIC DNA]</scope>
    <source>
        <strain evidence="2">cv. AG2017</strain>
        <tissue evidence="1">Leaf</tissue>
    </source>
</reference>
<evidence type="ECO:0000313" key="1">
    <source>
        <dbReference type="EMBL" id="PKI63929.1"/>
    </source>
</evidence>
<evidence type="ECO:0000313" key="2">
    <source>
        <dbReference type="Proteomes" id="UP000233551"/>
    </source>
</evidence>